<dbReference type="Pfam" id="PF10609">
    <property type="entry name" value="ParA"/>
    <property type="match status" value="1"/>
</dbReference>
<dbReference type="SUPFAM" id="SSF52540">
    <property type="entry name" value="P-loop containing nucleoside triphosphate hydrolases"/>
    <property type="match status" value="1"/>
</dbReference>
<keyword evidence="2" id="KW-0067">ATP-binding</keyword>
<dbReference type="InterPro" id="IPR050625">
    <property type="entry name" value="ParA/MinD_ATPase"/>
</dbReference>
<name>A0A7J0BJB4_9BACT</name>
<organism evidence="3 4">
    <name type="scientific">Desulfovibrio subterraneus</name>
    <dbReference type="NCBI Taxonomy" id="2718620"/>
    <lineage>
        <taxon>Bacteria</taxon>
        <taxon>Pseudomonadati</taxon>
        <taxon>Thermodesulfobacteriota</taxon>
        <taxon>Desulfovibrionia</taxon>
        <taxon>Desulfovibrionales</taxon>
        <taxon>Desulfovibrionaceae</taxon>
        <taxon>Desulfovibrio</taxon>
    </lineage>
</organism>
<dbReference type="GO" id="GO:0051782">
    <property type="term" value="P:negative regulation of cell division"/>
    <property type="evidence" value="ECO:0007669"/>
    <property type="project" value="TreeGrafter"/>
</dbReference>
<sequence length="273" mass="30151">MNMRTNRTLSVSVLSGKGGVGKSNIALNLGYCMFRGGFPLLLMDCDLGLANLDVLMGVAPENNMQNLLDSDMDPREIAVHIEPGGFDFLPAASGVPELVEMDSDLRAMLFRKLDPLFTGYDYLFMDIGAGINPTVLAFGAMTHVRLIIVTPEPTSLTDSYALMKVLATQHGVRDFHVIVNQVEDKREEEITFRRLAAACDKFLGFTPHLLGGIRHDRMVTESVRKQKPLLKMAPGSPAAQDMFALAVKLQRMRVSLRDKIADGPFLTETKSFF</sequence>
<keyword evidence="1" id="KW-0547">Nucleotide-binding</keyword>
<comment type="caution">
    <text evidence="3">The sequence shown here is derived from an EMBL/GenBank/DDBJ whole genome shotgun (WGS) entry which is preliminary data.</text>
</comment>
<dbReference type="InterPro" id="IPR033756">
    <property type="entry name" value="YlxH/NBP35"/>
</dbReference>
<dbReference type="PIRSF" id="PIRSF003092">
    <property type="entry name" value="MinD"/>
    <property type="match status" value="1"/>
</dbReference>
<dbReference type="InterPro" id="IPR033875">
    <property type="entry name" value="FlhG"/>
</dbReference>
<keyword evidence="4" id="KW-1185">Reference proteome</keyword>
<dbReference type="GO" id="GO:0005524">
    <property type="term" value="F:ATP binding"/>
    <property type="evidence" value="ECO:0007669"/>
    <property type="project" value="UniProtKB-KW"/>
</dbReference>
<dbReference type="CDD" id="cd02038">
    <property type="entry name" value="FlhG-like"/>
    <property type="match status" value="1"/>
</dbReference>
<dbReference type="AlphaFoldDB" id="A0A7J0BJB4"/>
<reference evidence="3 4" key="1">
    <citation type="submission" date="2020-05" db="EMBL/GenBank/DDBJ databases">
        <title>Draft genome sequence of Desulfovibrio sp. strain HN2T.</title>
        <authorList>
            <person name="Ueno A."/>
            <person name="Tamazawa S."/>
            <person name="Tamamura S."/>
            <person name="Murakami T."/>
            <person name="Kiyama T."/>
            <person name="Inomata H."/>
            <person name="Amano Y."/>
            <person name="Miyakawa K."/>
            <person name="Tamaki H."/>
            <person name="Naganuma T."/>
            <person name="Kaneko K."/>
        </authorList>
    </citation>
    <scope>NUCLEOTIDE SEQUENCE [LARGE SCALE GENOMIC DNA]</scope>
    <source>
        <strain evidence="3 4">HN2</strain>
    </source>
</reference>
<dbReference type="InterPro" id="IPR025501">
    <property type="entry name" value="MinD_FleN"/>
</dbReference>
<dbReference type="GO" id="GO:0016887">
    <property type="term" value="F:ATP hydrolysis activity"/>
    <property type="evidence" value="ECO:0007669"/>
    <property type="project" value="TreeGrafter"/>
</dbReference>
<evidence type="ECO:0000256" key="2">
    <source>
        <dbReference type="ARBA" id="ARBA00022840"/>
    </source>
</evidence>
<gene>
    <name evidence="3" type="ORF">DSM101010T_21610</name>
</gene>
<evidence type="ECO:0000256" key="1">
    <source>
        <dbReference type="ARBA" id="ARBA00022741"/>
    </source>
</evidence>
<dbReference type="InterPro" id="IPR027417">
    <property type="entry name" value="P-loop_NTPase"/>
</dbReference>
<evidence type="ECO:0000313" key="4">
    <source>
        <dbReference type="Proteomes" id="UP000503840"/>
    </source>
</evidence>
<dbReference type="EMBL" id="BLVO01000013">
    <property type="protein sequence ID" value="GFM33796.1"/>
    <property type="molecule type" value="Genomic_DNA"/>
</dbReference>
<dbReference type="Proteomes" id="UP000503840">
    <property type="component" value="Unassembled WGS sequence"/>
</dbReference>
<accession>A0A7J0BJB4</accession>
<dbReference type="PANTHER" id="PTHR43384:SF4">
    <property type="entry name" value="CELLULOSE BIOSYNTHESIS PROTEIN BCSQ-RELATED"/>
    <property type="match status" value="1"/>
</dbReference>
<dbReference type="GO" id="GO:0009898">
    <property type="term" value="C:cytoplasmic side of plasma membrane"/>
    <property type="evidence" value="ECO:0007669"/>
    <property type="project" value="TreeGrafter"/>
</dbReference>
<dbReference type="GO" id="GO:0005829">
    <property type="term" value="C:cytosol"/>
    <property type="evidence" value="ECO:0007669"/>
    <property type="project" value="TreeGrafter"/>
</dbReference>
<dbReference type="PANTHER" id="PTHR43384">
    <property type="entry name" value="SEPTUM SITE-DETERMINING PROTEIN MIND HOMOLOG, CHLOROPLASTIC-RELATED"/>
    <property type="match status" value="1"/>
</dbReference>
<dbReference type="Gene3D" id="3.40.50.300">
    <property type="entry name" value="P-loop containing nucleotide triphosphate hydrolases"/>
    <property type="match status" value="1"/>
</dbReference>
<evidence type="ECO:0000313" key="3">
    <source>
        <dbReference type="EMBL" id="GFM33796.1"/>
    </source>
</evidence>
<proteinExistence type="predicted"/>
<protein>
    <submittedName>
        <fullName evidence="3">Site-determining protein</fullName>
    </submittedName>
</protein>